<feature type="region of interest" description="Disordered" evidence="1">
    <location>
        <begin position="1"/>
        <end position="24"/>
    </location>
</feature>
<protein>
    <submittedName>
        <fullName evidence="2">Uncharacterized protein</fullName>
    </submittedName>
</protein>
<reference evidence="2 3" key="1">
    <citation type="submission" date="2016-04" db="EMBL/GenBank/DDBJ databases">
        <title>Genome analyses suggest a sexual origin of heterokaryosis in a supposedly ancient asexual fungus.</title>
        <authorList>
            <person name="Ropars J."/>
            <person name="Sedzielewska K."/>
            <person name="Noel J."/>
            <person name="Charron P."/>
            <person name="Farinelli L."/>
            <person name="Marton T."/>
            <person name="Kruger M."/>
            <person name="Pelin A."/>
            <person name="Brachmann A."/>
            <person name="Corradi N."/>
        </authorList>
    </citation>
    <scope>NUCLEOTIDE SEQUENCE [LARGE SCALE GENOMIC DNA]</scope>
    <source>
        <strain evidence="2 3">C2</strain>
    </source>
</reference>
<accession>A0A2N1MD34</accession>
<dbReference type="VEuPathDB" id="FungiDB:RhiirFUN_010447"/>
<sequence>MTLRLNKKSTSSKKTQKNSTRGNCNNFNMPFSHEQHEHKGANFGLPAQQPPFGFYGSFAPTPKEKKVADVIEIKDDDNTDVEDFDLPPISFLLHCLDLHIENDPIVRYTITDHFFVPPKGLEAYVEIDEDEARAAEARAAFDERNASIELTKLTPRTKPLDKEEKALRKASYRLPPVFFSSTNKFSHDLRILATPPSILYYQTNDKYFTQEEIADYLKNPDHNYDWIVNELINELHALYIRVRNIDNQASILKDFVKIMLPSIADYDHIIDKLVMRIRRLFIDWRNKLWAGILIKYKELDKKYKNPSKKLSAVQIANKMSEKDIRKIWNQWTCTIDKTALEVAMESLRDVCAMGFRAIEVAENMQASTNNKQGLSDTRRHINDLNQPDPALNTSHNNNLPNTLPAQLEGKNVLEICNWLVDRPHIIELASKMLAAKSLTYNETSLDLYSGKKNITYDDNKLRLWDEELKCLFLRNRDLSIATLDNFIRLVCGCEPYTEEAKAITKVSRKRLGDYRNKLNTAVATLVSEFKQIKQRDQQRVLTIPAQQAIEQFIDESVVIKRVLQRYIASTNESELRRNGALTKLVKFVRECFKIHYTRKDNNRVKELDGLTKDLFIPSRSGRNLASSLKL</sequence>
<feature type="compositionally biased region" description="Basic residues" evidence="1">
    <location>
        <begin position="1"/>
        <end position="16"/>
    </location>
</feature>
<name>A0A2N1MD34_9GLOM</name>
<organism evidence="2 3">
    <name type="scientific">Rhizophagus irregularis</name>
    <dbReference type="NCBI Taxonomy" id="588596"/>
    <lineage>
        <taxon>Eukaryota</taxon>
        <taxon>Fungi</taxon>
        <taxon>Fungi incertae sedis</taxon>
        <taxon>Mucoromycota</taxon>
        <taxon>Glomeromycotina</taxon>
        <taxon>Glomeromycetes</taxon>
        <taxon>Glomerales</taxon>
        <taxon>Glomeraceae</taxon>
        <taxon>Rhizophagus</taxon>
    </lineage>
</organism>
<dbReference type="EMBL" id="LLXL01003002">
    <property type="protein sequence ID" value="PKK59546.1"/>
    <property type="molecule type" value="Genomic_DNA"/>
</dbReference>
<gene>
    <name evidence="2" type="ORF">RhiirC2_820879</name>
</gene>
<evidence type="ECO:0000313" key="2">
    <source>
        <dbReference type="EMBL" id="PKK59546.1"/>
    </source>
</evidence>
<dbReference type="AlphaFoldDB" id="A0A2N1MD34"/>
<dbReference type="Proteomes" id="UP000233469">
    <property type="component" value="Unassembled WGS sequence"/>
</dbReference>
<reference evidence="2 3" key="2">
    <citation type="submission" date="2017-10" db="EMBL/GenBank/DDBJ databases">
        <title>Extensive intraspecific genome diversity in a model arbuscular mycorrhizal fungus.</title>
        <authorList>
            <person name="Chen E.C.H."/>
            <person name="Morin E."/>
            <person name="Baudet D."/>
            <person name="Noel J."/>
            <person name="Ndikumana S."/>
            <person name="Charron P."/>
            <person name="St-Onge C."/>
            <person name="Giorgi J."/>
            <person name="Grigoriev I.V."/>
            <person name="Roux C."/>
            <person name="Martin F.M."/>
            <person name="Corradi N."/>
        </authorList>
    </citation>
    <scope>NUCLEOTIDE SEQUENCE [LARGE SCALE GENOMIC DNA]</scope>
    <source>
        <strain evidence="2 3">C2</strain>
    </source>
</reference>
<comment type="caution">
    <text evidence="2">The sequence shown here is derived from an EMBL/GenBank/DDBJ whole genome shotgun (WGS) entry which is preliminary data.</text>
</comment>
<feature type="region of interest" description="Disordered" evidence="1">
    <location>
        <begin position="367"/>
        <end position="398"/>
    </location>
</feature>
<proteinExistence type="predicted"/>
<evidence type="ECO:0000256" key="1">
    <source>
        <dbReference type="SAM" id="MobiDB-lite"/>
    </source>
</evidence>
<dbReference type="VEuPathDB" id="FungiDB:RhiirA1_464148"/>
<evidence type="ECO:0000313" key="3">
    <source>
        <dbReference type="Proteomes" id="UP000233469"/>
    </source>
</evidence>
<dbReference type="VEuPathDB" id="FungiDB:FUN_011725"/>
<dbReference type="VEuPathDB" id="FungiDB:FUN_020543"/>
<dbReference type="VEuPathDB" id="FungiDB:RhiirA1_464149"/>